<dbReference type="GO" id="GO:0005743">
    <property type="term" value="C:mitochondrial inner membrane"/>
    <property type="evidence" value="ECO:0007669"/>
    <property type="project" value="TreeGrafter"/>
</dbReference>
<sequence>DYILWHEKNISTTSNCVINTSIYDRVQSTTLESELPKHVQVLGWCGKQRSILRLGVLVPAGLSLPHLLRPALCKHKYHTSSQNLMLTLEHSQMNTTFDWSKFLEYLSPEWLWLLLAIAAALVVSVLNIQIPLEMGRLVNVVAGFTPGGSLGTYLERLSLPALHLCALYLTQGCFTFLYISFLSHLGERLSVRLRTSLFHSLLQSHISFFDTHRTGELVNRLTADVQDFKSSFKMVISQGLRSTTQTLGCFVSLYLISPQMAGVVAVALPVVIGVGSLIGATLRQWSRQAQQQVAVSTCVAQEALSNVRTVRAFAMEDYEVDLYSRDLRTSQSYNERLGFGIAAFQALSNITVNGVALVVLSYGGLLLANNQISPGNLMSFLIATQTIQRSLEVCQPLLCQVCKGLSSGSRGWS</sequence>
<evidence type="ECO:0000256" key="6">
    <source>
        <dbReference type="ARBA" id="ARBA00023065"/>
    </source>
</evidence>
<dbReference type="InterPro" id="IPR011527">
    <property type="entry name" value="ABC1_TM_dom"/>
</dbReference>
<evidence type="ECO:0000256" key="1">
    <source>
        <dbReference type="ARBA" id="ARBA00004141"/>
    </source>
</evidence>
<dbReference type="Pfam" id="PF00664">
    <property type="entry name" value="ABC_membrane"/>
    <property type="match status" value="1"/>
</dbReference>
<feature type="transmembrane region" description="Helical" evidence="8">
    <location>
        <begin position="160"/>
        <end position="182"/>
    </location>
</feature>
<dbReference type="GO" id="GO:0005524">
    <property type="term" value="F:ATP binding"/>
    <property type="evidence" value="ECO:0007669"/>
    <property type="project" value="UniProtKB-KW"/>
</dbReference>
<evidence type="ECO:0000256" key="7">
    <source>
        <dbReference type="ARBA" id="ARBA00023136"/>
    </source>
</evidence>
<protein>
    <submittedName>
        <fullName evidence="10">Mitochondrial potassium channel ATP-binding subunit</fullName>
    </submittedName>
</protein>
<feature type="transmembrane region" description="Helical" evidence="8">
    <location>
        <begin position="262"/>
        <end position="282"/>
    </location>
</feature>
<evidence type="ECO:0000256" key="5">
    <source>
        <dbReference type="ARBA" id="ARBA00022989"/>
    </source>
</evidence>
<keyword evidence="4 8" id="KW-0812">Transmembrane</keyword>
<evidence type="ECO:0000256" key="8">
    <source>
        <dbReference type="SAM" id="Phobius"/>
    </source>
</evidence>
<keyword evidence="7 8" id="KW-0472">Membrane</keyword>
<evidence type="ECO:0000256" key="2">
    <source>
        <dbReference type="ARBA" id="ARBA00007577"/>
    </source>
</evidence>
<keyword evidence="10" id="KW-0067">ATP-binding</keyword>
<dbReference type="PANTHER" id="PTHR43394">
    <property type="entry name" value="ATP-DEPENDENT PERMEASE MDL1, MITOCHONDRIAL"/>
    <property type="match status" value="1"/>
</dbReference>
<dbReference type="EMBL" id="CASHTH010002453">
    <property type="protein sequence ID" value="CAI8029961.1"/>
    <property type="molecule type" value="Genomic_DNA"/>
</dbReference>
<name>A0AA35SJV9_GEOBA</name>
<feature type="non-terminal residue" evidence="10">
    <location>
        <position position="413"/>
    </location>
</feature>
<keyword evidence="5 8" id="KW-1133">Transmembrane helix</keyword>
<dbReference type="GO" id="GO:0015421">
    <property type="term" value="F:ABC-type oligopeptide transporter activity"/>
    <property type="evidence" value="ECO:0007669"/>
    <property type="project" value="TreeGrafter"/>
</dbReference>
<dbReference type="PROSITE" id="PS50929">
    <property type="entry name" value="ABC_TM1F"/>
    <property type="match status" value="1"/>
</dbReference>
<keyword evidence="6" id="KW-0406">Ion transport</keyword>
<dbReference type="GO" id="GO:0034220">
    <property type="term" value="P:monoatomic ion transmembrane transport"/>
    <property type="evidence" value="ECO:0007669"/>
    <property type="project" value="UniProtKB-KW"/>
</dbReference>
<keyword evidence="11" id="KW-1185">Reference proteome</keyword>
<reference evidence="10" key="1">
    <citation type="submission" date="2023-03" db="EMBL/GenBank/DDBJ databases">
        <authorList>
            <person name="Steffen K."/>
            <person name="Cardenas P."/>
        </authorList>
    </citation>
    <scope>NUCLEOTIDE SEQUENCE</scope>
</reference>
<dbReference type="SUPFAM" id="SSF90123">
    <property type="entry name" value="ABC transporter transmembrane region"/>
    <property type="match status" value="1"/>
</dbReference>
<dbReference type="CDD" id="cd18574">
    <property type="entry name" value="ABC_6TM_ABCB8_like"/>
    <property type="match status" value="1"/>
</dbReference>
<comment type="caution">
    <text evidence="10">The sequence shown here is derived from an EMBL/GenBank/DDBJ whole genome shotgun (WGS) entry which is preliminary data.</text>
</comment>
<evidence type="ECO:0000259" key="9">
    <source>
        <dbReference type="PROSITE" id="PS50929"/>
    </source>
</evidence>
<evidence type="ECO:0000313" key="11">
    <source>
        <dbReference type="Proteomes" id="UP001174909"/>
    </source>
</evidence>
<accession>A0AA35SJV9</accession>
<keyword evidence="10" id="KW-0547">Nucleotide-binding</keyword>
<proteinExistence type="inferred from homology"/>
<comment type="similarity">
    <text evidence="2">Belongs to the ABC transporter superfamily. ABCB family. Multidrug resistance exporter (TC 3.A.1.201) subfamily.</text>
</comment>
<dbReference type="InterPro" id="IPR039421">
    <property type="entry name" value="Type_1_exporter"/>
</dbReference>
<keyword evidence="3" id="KW-0813">Transport</keyword>
<comment type="subcellular location">
    <subcellularLocation>
        <location evidence="1">Membrane</location>
        <topology evidence="1">Multi-pass membrane protein</topology>
    </subcellularLocation>
</comment>
<evidence type="ECO:0000256" key="3">
    <source>
        <dbReference type="ARBA" id="ARBA00022448"/>
    </source>
</evidence>
<gene>
    <name evidence="10" type="ORF">GBAR_LOCUS17002</name>
</gene>
<feature type="domain" description="ABC transmembrane type-1" evidence="9">
    <location>
        <begin position="114"/>
        <end position="391"/>
    </location>
</feature>
<evidence type="ECO:0000256" key="4">
    <source>
        <dbReference type="ARBA" id="ARBA00022692"/>
    </source>
</evidence>
<dbReference type="Proteomes" id="UP001174909">
    <property type="component" value="Unassembled WGS sequence"/>
</dbReference>
<dbReference type="InterPro" id="IPR036640">
    <property type="entry name" value="ABC1_TM_sf"/>
</dbReference>
<dbReference type="PANTHER" id="PTHR43394:SF17">
    <property type="entry name" value="MITOCHONDRIAL POTASSIUM CHANNEL ATP-BINDING SUBUNIT"/>
    <property type="match status" value="1"/>
</dbReference>
<feature type="transmembrane region" description="Helical" evidence="8">
    <location>
        <begin position="110"/>
        <end position="130"/>
    </location>
</feature>
<dbReference type="FunFam" id="1.20.1560.10:FF:000016">
    <property type="entry name" value="ATP-binding cassette sub-family B member 8, mitochondrial"/>
    <property type="match status" value="1"/>
</dbReference>
<feature type="transmembrane region" description="Helical" evidence="8">
    <location>
        <begin position="137"/>
        <end position="154"/>
    </location>
</feature>
<keyword evidence="10" id="KW-0407">Ion channel</keyword>
<organism evidence="10 11">
    <name type="scientific">Geodia barretti</name>
    <name type="common">Barrett's horny sponge</name>
    <dbReference type="NCBI Taxonomy" id="519541"/>
    <lineage>
        <taxon>Eukaryota</taxon>
        <taxon>Metazoa</taxon>
        <taxon>Porifera</taxon>
        <taxon>Demospongiae</taxon>
        <taxon>Heteroscleromorpha</taxon>
        <taxon>Tetractinellida</taxon>
        <taxon>Astrophorina</taxon>
        <taxon>Geodiidae</taxon>
        <taxon>Geodia</taxon>
    </lineage>
</organism>
<dbReference type="AlphaFoldDB" id="A0AA35SJV9"/>
<dbReference type="Gene3D" id="1.20.1560.10">
    <property type="entry name" value="ABC transporter type 1, transmembrane domain"/>
    <property type="match status" value="1"/>
</dbReference>
<evidence type="ECO:0000313" key="10">
    <source>
        <dbReference type="EMBL" id="CAI8029961.1"/>
    </source>
</evidence>
<dbReference type="GO" id="GO:0090374">
    <property type="term" value="P:oligopeptide export from mitochondrion"/>
    <property type="evidence" value="ECO:0007669"/>
    <property type="project" value="TreeGrafter"/>
</dbReference>